<gene>
    <name evidence="2" type="ORF">AABB92_11685</name>
</gene>
<dbReference type="RefSeq" id="WP_031374402.1">
    <property type="nucleotide sequence ID" value="NZ_DALYNK010000013.1"/>
</dbReference>
<dbReference type="PANTHER" id="PTHR42879:SF2">
    <property type="entry name" value="3-OXOACYL-[ACYL-CARRIER-PROTEIN] REDUCTASE FABG"/>
    <property type="match status" value="1"/>
</dbReference>
<sequence length="250" mass="27006">MDLYLKGKKAVVTGASQGLGRAIARTLAEEGVTVFATARNASLLNELKQEFICAGLPEPVIFVQDLISHEAPHAIADAALQTMGRVDILVNNAGASCPLEPVAPDEVWDEAMNLGFTRQRQLTQFLLPHFIDNQSGSILNITGTTEPTQVNASAVSKAAIAVWSKGLSEQIGKHGITINCLQPGLLDTAQIRRLFPGEARKEFAEREIAMKDFGEAQDVANMATFLVSPRSRYITGTVAVVDGGMRRWSF</sequence>
<dbReference type="InterPro" id="IPR050259">
    <property type="entry name" value="SDR"/>
</dbReference>
<proteinExistence type="inferred from homology"/>
<dbReference type="SUPFAM" id="SSF51735">
    <property type="entry name" value="NAD(P)-binding Rossmann-fold domains"/>
    <property type="match status" value="1"/>
</dbReference>
<evidence type="ECO:0000313" key="2">
    <source>
        <dbReference type="EMBL" id="MEL7696312.1"/>
    </source>
</evidence>
<comment type="caution">
    <text evidence="2">The sequence shown here is derived from an EMBL/GenBank/DDBJ whole genome shotgun (WGS) entry which is preliminary data.</text>
</comment>
<dbReference type="Pfam" id="PF13561">
    <property type="entry name" value="adh_short_C2"/>
    <property type="match status" value="1"/>
</dbReference>
<dbReference type="Gene3D" id="3.40.50.720">
    <property type="entry name" value="NAD(P)-binding Rossmann-like Domain"/>
    <property type="match status" value="1"/>
</dbReference>
<dbReference type="InterPro" id="IPR036291">
    <property type="entry name" value="NAD(P)-bd_dom_sf"/>
</dbReference>
<dbReference type="PRINTS" id="PR00080">
    <property type="entry name" value="SDRFAMILY"/>
</dbReference>
<protein>
    <submittedName>
        <fullName evidence="2">SDR family oxidoreductase</fullName>
    </submittedName>
</protein>
<reference evidence="2 3" key="1">
    <citation type="submission" date="2024-04" db="EMBL/GenBank/DDBJ databases">
        <authorList>
            <person name="Suleimanova A.D."/>
            <person name="Pudova D.S."/>
            <person name="Shagimardanova E.I."/>
            <person name="Sharipova M.R."/>
        </authorList>
    </citation>
    <scope>NUCLEOTIDE SEQUENCE [LARGE SCALE GENOMIC DNA]</scope>
    <source>
        <strain evidence="2 3">3.1</strain>
    </source>
</reference>
<evidence type="ECO:0000313" key="3">
    <source>
        <dbReference type="Proteomes" id="UP001468095"/>
    </source>
</evidence>
<accession>A0ABU9MNG8</accession>
<evidence type="ECO:0000256" key="1">
    <source>
        <dbReference type="ARBA" id="ARBA00006484"/>
    </source>
</evidence>
<dbReference type="PRINTS" id="PR00081">
    <property type="entry name" value="GDHRDH"/>
</dbReference>
<dbReference type="InterPro" id="IPR002347">
    <property type="entry name" value="SDR_fam"/>
</dbReference>
<keyword evidence="3" id="KW-1185">Reference proteome</keyword>
<name>A0ABU9MNG8_9GAMM</name>
<comment type="similarity">
    <text evidence="1">Belongs to the short-chain dehydrogenases/reductases (SDR) family.</text>
</comment>
<dbReference type="EMBL" id="JBCGBG010000002">
    <property type="protein sequence ID" value="MEL7696312.1"/>
    <property type="molecule type" value="Genomic_DNA"/>
</dbReference>
<dbReference type="Proteomes" id="UP001468095">
    <property type="component" value="Unassembled WGS sequence"/>
</dbReference>
<organism evidence="2 3">
    <name type="scientific">Pantoea brenneri</name>
    <dbReference type="NCBI Taxonomy" id="472694"/>
    <lineage>
        <taxon>Bacteria</taxon>
        <taxon>Pseudomonadati</taxon>
        <taxon>Pseudomonadota</taxon>
        <taxon>Gammaproteobacteria</taxon>
        <taxon>Enterobacterales</taxon>
        <taxon>Erwiniaceae</taxon>
        <taxon>Pantoea</taxon>
    </lineage>
</organism>
<dbReference type="PANTHER" id="PTHR42879">
    <property type="entry name" value="3-OXOACYL-(ACYL-CARRIER-PROTEIN) REDUCTASE"/>
    <property type="match status" value="1"/>
</dbReference>